<dbReference type="InterPro" id="IPR015422">
    <property type="entry name" value="PyrdxlP-dep_Trfase_small"/>
</dbReference>
<comment type="caution">
    <text evidence="12">The sequence shown here is derived from an EMBL/GenBank/DDBJ whole genome shotgun (WGS) entry which is preliminary data.</text>
</comment>
<dbReference type="SUPFAM" id="SSF53383">
    <property type="entry name" value="PLP-dependent transferases"/>
    <property type="match status" value="1"/>
</dbReference>
<evidence type="ECO:0000256" key="8">
    <source>
        <dbReference type="ARBA" id="ARBA00023014"/>
    </source>
</evidence>
<dbReference type="PANTHER" id="PTHR11601:SF34">
    <property type="entry name" value="CYSTEINE DESULFURASE"/>
    <property type="match status" value="1"/>
</dbReference>
<protein>
    <recommendedName>
        <fullName evidence="3">cysteine desulfurase</fullName>
        <ecNumber evidence="3">2.8.1.7</ecNumber>
    </recommendedName>
</protein>
<dbReference type="InterPro" id="IPR015421">
    <property type="entry name" value="PyrdxlP-dep_Trfase_major"/>
</dbReference>
<dbReference type="InterPro" id="IPR000192">
    <property type="entry name" value="Aminotrans_V_dom"/>
</dbReference>
<feature type="domain" description="Aminotransferase class V" evidence="11">
    <location>
        <begin position="7"/>
        <end position="380"/>
    </location>
</feature>
<dbReference type="Gene3D" id="3.40.640.10">
    <property type="entry name" value="Type I PLP-dependent aspartate aminotransferase-like (Major domain)"/>
    <property type="match status" value="1"/>
</dbReference>
<dbReference type="Proteomes" id="UP000231503">
    <property type="component" value="Unassembled WGS sequence"/>
</dbReference>
<keyword evidence="8" id="KW-0411">Iron-sulfur</keyword>
<evidence type="ECO:0000313" key="12">
    <source>
        <dbReference type="EMBL" id="PIR69515.1"/>
    </source>
</evidence>
<dbReference type="AlphaFoldDB" id="A0A2H0TFC6"/>
<keyword evidence="6" id="KW-0663">Pyridoxal phosphate</keyword>
<evidence type="ECO:0000256" key="10">
    <source>
        <dbReference type="RuleBase" id="RU004504"/>
    </source>
</evidence>
<dbReference type="PANTHER" id="PTHR11601">
    <property type="entry name" value="CYSTEINE DESULFURYLASE FAMILY MEMBER"/>
    <property type="match status" value="1"/>
</dbReference>
<evidence type="ECO:0000256" key="9">
    <source>
        <dbReference type="ARBA" id="ARBA00050776"/>
    </source>
</evidence>
<dbReference type="Gene3D" id="3.90.1150.10">
    <property type="entry name" value="Aspartate Aminotransferase, domain 1"/>
    <property type="match status" value="1"/>
</dbReference>
<evidence type="ECO:0000256" key="7">
    <source>
        <dbReference type="ARBA" id="ARBA00023004"/>
    </source>
</evidence>
<comment type="cofactor">
    <cofactor evidence="1 10">
        <name>pyridoxal 5'-phosphate</name>
        <dbReference type="ChEBI" id="CHEBI:597326"/>
    </cofactor>
</comment>
<evidence type="ECO:0000256" key="4">
    <source>
        <dbReference type="ARBA" id="ARBA00022679"/>
    </source>
</evidence>
<dbReference type="PROSITE" id="PS00595">
    <property type="entry name" value="AA_TRANSFER_CLASS_5"/>
    <property type="match status" value="1"/>
</dbReference>
<dbReference type="Pfam" id="PF00266">
    <property type="entry name" value="Aminotran_5"/>
    <property type="match status" value="1"/>
</dbReference>
<dbReference type="PIRSF" id="PIRSF005572">
    <property type="entry name" value="NifS"/>
    <property type="match status" value="1"/>
</dbReference>
<accession>A0A2H0TFC6</accession>
<dbReference type="GO" id="GO:0031071">
    <property type="term" value="F:cysteine desulfurase activity"/>
    <property type="evidence" value="ECO:0007669"/>
    <property type="project" value="UniProtKB-EC"/>
</dbReference>
<evidence type="ECO:0000256" key="6">
    <source>
        <dbReference type="ARBA" id="ARBA00022898"/>
    </source>
</evidence>
<dbReference type="InterPro" id="IPR020578">
    <property type="entry name" value="Aminotrans_V_PyrdxlP_BS"/>
</dbReference>
<name>A0A2H0TFC6_9BACT</name>
<dbReference type="Gene3D" id="1.10.260.50">
    <property type="match status" value="1"/>
</dbReference>
<keyword evidence="7" id="KW-0408">Iron</keyword>
<evidence type="ECO:0000313" key="13">
    <source>
        <dbReference type="Proteomes" id="UP000231503"/>
    </source>
</evidence>
<proteinExistence type="inferred from homology"/>
<gene>
    <name evidence="12" type="ORF">COU47_03000</name>
</gene>
<dbReference type="InterPro" id="IPR016454">
    <property type="entry name" value="Cysteine_dSase"/>
</dbReference>
<evidence type="ECO:0000256" key="3">
    <source>
        <dbReference type="ARBA" id="ARBA00012239"/>
    </source>
</evidence>
<dbReference type="EMBL" id="PFCO01000006">
    <property type="protein sequence ID" value="PIR69515.1"/>
    <property type="molecule type" value="Genomic_DNA"/>
</dbReference>
<sequence length="392" mass="43392">MSQEKLVYLDYAATTPVDPEVIHAMEPYWAENFGNPGSVHKHGQAAVKAVDNARERVKECIGAHALREVIFTGSATEANNLAIQGVISRFAFRDGKKVHVITSTIEHPSILEPYKYAEAKGLADVTFVRPDSEGRIAPEDIKKEFRPDTVLVSVGYANNEIGVVQPISEIAKIVKEFRGPKKTPYIHTDAVQAVQFLDTHVERLGVDLMTMSAHKIYGPKGVGALYIRDGVSLQPLMYGGNQEYGIRPATENVSLIAGFAEAMRLAHKQKEEDIFKRVQKLRDDIFPKIQNIAPLAQWNGTREHCLPNIINVSFPRESGELLLIGLSERGVCVSSGSACRARAQEPSYVLQELGKTKEEARSSIRISLGKYSTKNDVDMFVDALSALLHNRK</sequence>
<reference evidence="13" key="1">
    <citation type="submission" date="2017-09" db="EMBL/GenBank/DDBJ databases">
        <title>Depth-based differentiation of microbial function through sediment-hosted aquifers and enrichment of novel symbionts in the deep terrestrial subsurface.</title>
        <authorList>
            <person name="Probst A.J."/>
            <person name="Ladd B."/>
            <person name="Jarett J.K."/>
            <person name="Geller-Mcgrath D.E."/>
            <person name="Sieber C.M.K."/>
            <person name="Emerson J.B."/>
            <person name="Anantharaman K."/>
            <person name="Thomas B.C."/>
            <person name="Malmstrom R."/>
            <person name="Stieglmeier M."/>
            <person name="Klingl A."/>
            <person name="Woyke T."/>
            <person name="Ryan C.M."/>
            <person name="Banfield J.F."/>
        </authorList>
    </citation>
    <scope>NUCLEOTIDE SEQUENCE [LARGE SCALE GENOMIC DNA]</scope>
</reference>
<evidence type="ECO:0000256" key="1">
    <source>
        <dbReference type="ARBA" id="ARBA00001933"/>
    </source>
</evidence>
<keyword evidence="5" id="KW-0479">Metal-binding</keyword>
<organism evidence="12 13">
    <name type="scientific">Candidatus Niyogibacteria bacterium CG10_big_fil_rev_8_21_14_0_10_46_36</name>
    <dbReference type="NCBI Taxonomy" id="1974726"/>
    <lineage>
        <taxon>Bacteria</taxon>
        <taxon>Candidatus Niyogiibacteriota</taxon>
    </lineage>
</organism>
<dbReference type="EC" id="2.8.1.7" evidence="3"/>
<evidence type="ECO:0000259" key="11">
    <source>
        <dbReference type="Pfam" id="PF00266"/>
    </source>
</evidence>
<keyword evidence="4" id="KW-0808">Transferase</keyword>
<evidence type="ECO:0000256" key="5">
    <source>
        <dbReference type="ARBA" id="ARBA00022723"/>
    </source>
</evidence>
<evidence type="ECO:0000256" key="2">
    <source>
        <dbReference type="ARBA" id="ARBA00006490"/>
    </source>
</evidence>
<dbReference type="GO" id="GO:0046872">
    <property type="term" value="F:metal ion binding"/>
    <property type="evidence" value="ECO:0007669"/>
    <property type="project" value="UniProtKB-KW"/>
</dbReference>
<dbReference type="GO" id="GO:0051536">
    <property type="term" value="F:iron-sulfur cluster binding"/>
    <property type="evidence" value="ECO:0007669"/>
    <property type="project" value="UniProtKB-KW"/>
</dbReference>
<comment type="similarity">
    <text evidence="2">Belongs to the class-V pyridoxal-phosphate-dependent aminotransferase family. NifS/IscS subfamily.</text>
</comment>
<comment type="catalytic activity">
    <reaction evidence="9">
        <text>(sulfur carrier)-H + L-cysteine = (sulfur carrier)-SH + L-alanine</text>
        <dbReference type="Rhea" id="RHEA:43892"/>
        <dbReference type="Rhea" id="RHEA-COMP:14737"/>
        <dbReference type="Rhea" id="RHEA-COMP:14739"/>
        <dbReference type="ChEBI" id="CHEBI:29917"/>
        <dbReference type="ChEBI" id="CHEBI:35235"/>
        <dbReference type="ChEBI" id="CHEBI:57972"/>
        <dbReference type="ChEBI" id="CHEBI:64428"/>
        <dbReference type="EC" id="2.8.1.7"/>
    </reaction>
</comment>
<dbReference type="InterPro" id="IPR015424">
    <property type="entry name" value="PyrdxlP-dep_Trfase"/>
</dbReference>